<name>A0A9P5TF46_GYMJU</name>
<organism evidence="1 2">
    <name type="scientific">Gymnopilus junonius</name>
    <name type="common">Spectacular rustgill mushroom</name>
    <name type="synonym">Gymnopilus spectabilis subsp. junonius</name>
    <dbReference type="NCBI Taxonomy" id="109634"/>
    <lineage>
        <taxon>Eukaryota</taxon>
        <taxon>Fungi</taxon>
        <taxon>Dikarya</taxon>
        <taxon>Basidiomycota</taxon>
        <taxon>Agaricomycotina</taxon>
        <taxon>Agaricomycetes</taxon>
        <taxon>Agaricomycetidae</taxon>
        <taxon>Agaricales</taxon>
        <taxon>Agaricineae</taxon>
        <taxon>Hymenogastraceae</taxon>
        <taxon>Gymnopilus</taxon>
    </lineage>
</organism>
<dbReference type="EMBL" id="JADNYJ010000245">
    <property type="protein sequence ID" value="KAF8873178.1"/>
    <property type="molecule type" value="Genomic_DNA"/>
</dbReference>
<evidence type="ECO:0000313" key="2">
    <source>
        <dbReference type="Proteomes" id="UP000724874"/>
    </source>
</evidence>
<sequence length="203" mass="23319">MHQGHNIPWNTISTNFKLVKDDKHFTPPFTGIVSKRHPEAANEVKYFVNKFAQAIRIFSETERRKYPGNFAPIPSGNLFSDELIAKYPEYLNRNNQKIEYWIERAANNVHFPMHYNTGSGDLADVVKVLLCENQMETLLMLAQHPSVPLGNLHNLSWGHHFGFSRVKESAARAYLFFNCAEAIGILDIGEYARLRTIIPFLSR</sequence>
<dbReference type="OrthoDB" id="3204049at2759"/>
<comment type="caution">
    <text evidence="1">The sequence shown here is derived from an EMBL/GenBank/DDBJ whole genome shotgun (WGS) entry which is preliminary data.</text>
</comment>
<dbReference type="AlphaFoldDB" id="A0A9P5TF46"/>
<keyword evidence="2" id="KW-1185">Reference proteome</keyword>
<gene>
    <name evidence="1" type="ORF">CPB84DRAFT_1690912</name>
</gene>
<protein>
    <submittedName>
        <fullName evidence="1">Uncharacterized protein</fullName>
    </submittedName>
</protein>
<evidence type="ECO:0000313" key="1">
    <source>
        <dbReference type="EMBL" id="KAF8873178.1"/>
    </source>
</evidence>
<accession>A0A9P5TF46</accession>
<proteinExistence type="predicted"/>
<dbReference type="Proteomes" id="UP000724874">
    <property type="component" value="Unassembled WGS sequence"/>
</dbReference>
<reference evidence="1" key="1">
    <citation type="submission" date="2020-11" db="EMBL/GenBank/DDBJ databases">
        <authorList>
            <consortium name="DOE Joint Genome Institute"/>
            <person name="Ahrendt S."/>
            <person name="Riley R."/>
            <person name="Andreopoulos W."/>
            <person name="LaButti K."/>
            <person name="Pangilinan J."/>
            <person name="Ruiz-duenas F.J."/>
            <person name="Barrasa J.M."/>
            <person name="Sanchez-Garcia M."/>
            <person name="Camarero S."/>
            <person name="Miyauchi S."/>
            <person name="Serrano A."/>
            <person name="Linde D."/>
            <person name="Babiker R."/>
            <person name="Drula E."/>
            <person name="Ayuso-Fernandez I."/>
            <person name="Pacheco R."/>
            <person name="Padilla G."/>
            <person name="Ferreira P."/>
            <person name="Barriuso J."/>
            <person name="Kellner H."/>
            <person name="Castanera R."/>
            <person name="Alfaro M."/>
            <person name="Ramirez L."/>
            <person name="Pisabarro A.G."/>
            <person name="Kuo A."/>
            <person name="Tritt A."/>
            <person name="Lipzen A."/>
            <person name="He G."/>
            <person name="Yan M."/>
            <person name="Ng V."/>
            <person name="Cullen D."/>
            <person name="Martin F."/>
            <person name="Rosso M.-N."/>
            <person name="Henrissat B."/>
            <person name="Hibbett D."/>
            <person name="Martinez A.T."/>
            <person name="Grigoriev I.V."/>
        </authorList>
    </citation>
    <scope>NUCLEOTIDE SEQUENCE</scope>
    <source>
        <strain evidence="1">AH 44721</strain>
    </source>
</reference>